<sequence length="174" mass="18931">MAGRLDSAVESSVVTVSTPNEKVHAELRGERHVSVRFAAGHLEQVSHAVLERELASLARLAFAAALAEHARLGAVVTGRVPTRRPRIGRREKEYDQRLAELAAEGVSDDGEVTVTSVGQQHHAVRLRPGCLDRLDAEQLARSCAQAAERLLLDTETRAARARWDVYMGTPLPGT</sequence>
<dbReference type="SUPFAM" id="SSF82607">
    <property type="entry name" value="YbaB-like"/>
    <property type="match status" value="1"/>
</dbReference>
<evidence type="ECO:0008006" key="3">
    <source>
        <dbReference type="Google" id="ProtNLM"/>
    </source>
</evidence>
<accession>A0ABV1NYD2</accession>
<reference evidence="1 2" key="1">
    <citation type="submission" date="2024-02" db="EMBL/GenBank/DDBJ databases">
        <title>Full genome sequence of Nocardioides kribbensis.</title>
        <authorList>
            <person name="Poletto B.L."/>
            <person name="Silva G."/>
            <person name="Galante D."/>
            <person name="Campos K.R."/>
            <person name="Santos M.B.N."/>
            <person name="Sacchi C.T."/>
        </authorList>
    </citation>
    <scope>NUCLEOTIDE SEQUENCE [LARGE SCALE GENOMIC DNA]</scope>
    <source>
        <strain evidence="1 2">O4R</strain>
    </source>
</reference>
<evidence type="ECO:0000313" key="2">
    <source>
        <dbReference type="Proteomes" id="UP001482520"/>
    </source>
</evidence>
<proteinExistence type="predicted"/>
<dbReference type="Proteomes" id="UP001482520">
    <property type="component" value="Unassembled WGS sequence"/>
</dbReference>
<name>A0ABV1NYD2_9ACTN</name>
<dbReference type="EMBL" id="JBEGDP010000008">
    <property type="protein sequence ID" value="MEQ7847523.1"/>
    <property type="molecule type" value="Genomic_DNA"/>
</dbReference>
<keyword evidence="2" id="KW-1185">Reference proteome</keyword>
<protein>
    <recommendedName>
        <fullName evidence="3">YbaB/EbfC family DNA-binding protein</fullName>
    </recommendedName>
</protein>
<dbReference type="InterPro" id="IPR036894">
    <property type="entry name" value="YbaB-like_sf"/>
</dbReference>
<organism evidence="1 2">
    <name type="scientific">Nocardioides kribbensis</name>
    <dbReference type="NCBI Taxonomy" id="305517"/>
    <lineage>
        <taxon>Bacteria</taxon>
        <taxon>Bacillati</taxon>
        <taxon>Actinomycetota</taxon>
        <taxon>Actinomycetes</taxon>
        <taxon>Propionibacteriales</taxon>
        <taxon>Nocardioidaceae</taxon>
        <taxon>Nocardioides</taxon>
    </lineage>
</organism>
<dbReference type="RefSeq" id="WP_193666373.1">
    <property type="nucleotide sequence ID" value="NZ_BAAAMM010000006.1"/>
</dbReference>
<comment type="caution">
    <text evidence="1">The sequence shown here is derived from an EMBL/GenBank/DDBJ whole genome shotgun (WGS) entry which is preliminary data.</text>
</comment>
<gene>
    <name evidence="1" type="ORF">V6R90_09560</name>
</gene>
<evidence type="ECO:0000313" key="1">
    <source>
        <dbReference type="EMBL" id="MEQ7847523.1"/>
    </source>
</evidence>